<dbReference type="EMBL" id="BKCG01000002">
    <property type="protein sequence ID" value="GER59095.1"/>
    <property type="molecule type" value="Genomic_DNA"/>
</dbReference>
<comment type="caution">
    <text evidence="2">The sequence shown here is derived from an EMBL/GenBank/DDBJ whole genome shotgun (WGS) entry which is preliminary data.</text>
</comment>
<protein>
    <recommendedName>
        <fullName evidence="1">Letm1 RBD domain-containing protein</fullName>
    </recommendedName>
</protein>
<dbReference type="AlphaFoldDB" id="A0A5J4INL4"/>
<reference evidence="2 3" key="1">
    <citation type="submission" date="2019-08" db="EMBL/GenBank/DDBJ databases">
        <title>Draft genome sequence of Ulvibacter marinus type strain NBRC 109484.</title>
        <authorList>
            <person name="Kawano K."/>
            <person name="Ushijima N."/>
            <person name="Kihara M."/>
            <person name="Itoh H."/>
        </authorList>
    </citation>
    <scope>NUCLEOTIDE SEQUENCE [LARGE SCALE GENOMIC DNA]</scope>
    <source>
        <strain evidence="2 3">NBRC 109484</strain>
    </source>
</reference>
<proteinExistence type="predicted"/>
<dbReference type="RefSeq" id="WP_151673172.1">
    <property type="nucleotide sequence ID" value="NZ_BKCG01000002.1"/>
</dbReference>
<dbReference type="GO" id="GO:0043022">
    <property type="term" value="F:ribosome binding"/>
    <property type="evidence" value="ECO:0007669"/>
    <property type="project" value="InterPro"/>
</dbReference>
<dbReference type="OrthoDB" id="1421172at2"/>
<evidence type="ECO:0000259" key="1">
    <source>
        <dbReference type="Pfam" id="PF07766"/>
    </source>
</evidence>
<gene>
    <name evidence="2" type="ORF">ULMA_12030</name>
</gene>
<sequence>MNPSAKDWIPKFLSYVDDLHVSSVFSSNDAFYNAVRRSGFIYGNSVSLIVPLPKVTLKMTADELTKLNLFYSLIYVYAVKRPHNTTEDGIAEILKFYSELEKRKSSFFKNFSINSTPSSQLEQILSRRLQESNSLYKSKAISLLTHALLFIDILAFDQYLQYSSDIKKFATSLEDHVISSAYLALKAKKKKKKYDHLLIDLFDTSAEYMIKYQSFQKSVTEFCSTTDNPIERKYILDVCCLAVWEDRDVDDDESAFLNNLCVLLNISADSWKDSMVYIRDFNASSLVKTTLFEHSTPVKQFYKQSSHTVKKLILRNKDRLVLELKESGELIKLLGVSTHRDLSKEEKEKVKDQLLDICKSIPSLTIFILPGGTILLPLLVKFIPKLLPSAFDENRISK</sequence>
<dbReference type="Proteomes" id="UP000326509">
    <property type="component" value="Unassembled WGS sequence"/>
</dbReference>
<accession>A0A5J4INL4</accession>
<evidence type="ECO:0000313" key="3">
    <source>
        <dbReference type="Proteomes" id="UP000326509"/>
    </source>
</evidence>
<dbReference type="Pfam" id="PF07766">
    <property type="entry name" value="LETM1_RBD"/>
    <property type="match status" value="1"/>
</dbReference>
<name>A0A5J4INL4_9FLAO</name>
<dbReference type="NCBIfam" id="NF040639">
    <property type="entry name" value="LETM1_rel_film"/>
    <property type="match status" value="1"/>
</dbReference>
<dbReference type="InterPro" id="IPR033122">
    <property type="entry name" value="LETM1-like_RBD"/>
</dbReference>
<evidence type="ECO:0000313" key="2">
    <source>
        <dbReference type="EMBL" id="GER59095.1"/>
    </source>
</evidence>
<organism evidence="2 3">
    <name type="scientific">Patiriisocius marinus</name>
    <dbReference type="NCBI Taxonomy" id="1397112"/>
    <lineage>
        <taxon>Bacteria</taxon>
        <taxon>Pseudomonadati</taxon>
        <taxon>Bacteroidota</taxon>
        <taxon>Flavobacteriia</taxon>
        <taxon>Flavobacteriales</taxon>
        <taxon>Flavobacteriaceae</taxon>
        <taxon>Patiriisocius</taxon>
    </lineage>
</organism>
<keyword evidence="3" id="KW-1185">Reference proteome</keyword>
<feature type="domain" description="Letm1 RBD" evidence="1">
    <location>
        <begin position="342"/>
        <end position="394"/>
    </location>
</feature>